<reference evidence="5 6" key="1">
    <citation type="submission" date="2020-08" db="EMBL/GenBank/DDBJ databases">
        <title>Genomic Encyclopedia of Type Strains, Phase IV (KMG-IV): sequencing the most valuable type-strain genomes for metagenomic binning, comparative biology and taxonomic classification.</title>
        <authorList>
            <person name="Goeker M."/>
        </authorList>
    </citation>
    <scope>NUCLEOTIDE SEQUENCE [LARGE SCALE GENOMIC DNA]</scope>
    <source>
        <strain evidence="5 6">DSM 29781</strain>
    </source>
</reference>
<keyword evidence="2" id="KW-0238">DNA-binding</keyword>
<dbReference type="RefSeq" id="WP_183969708.1">
    <property type="nucleotide sequence ID" value="NZ_BAABEW010000024.1"/>
</dbReference>
<dbReference type="GO" id="GO:0003700">
    <property type="term" value="F:DNA-binding transcription factor activity"/>
    <property type="evidence" value="ECO:0007669"/>
    <property type="project" value="TreeGrafter"/>
</dbReference>
<dbReference type="Pfam" id="PF00440">
    <property type="entry name" value="TetR_N"/>
    <property type="match status" value="1"/>
</dbReference>
<sequence length="225" mass="24953">MTRTAGTNRNEAAENLKRVARRLFAERGVDGVTVRQIAEASGQKNHAAVGYHFGSKDALIRELVIHGARVIDERRNAWLDRQEAQGGPRTVREVVDVLVQASVDIGEDENYNRFIVMLGMTHRQFFMETLAGQWNSGYQRCLDHLRRLMPPLPPAMKNQRLLFLGAALGAVMAARETGLADTSRSHPTWGSPHTLSHFAHAMTAMLEAPPEDPPEEPPEAARGDS</sequence>
<organism evidence="5 6">
    <name type="scientific">Quisquiliibacterium transsilvanicum</name>
    <dbReference type="NCBI Taxonomy" id="1549638"/>
    <lineage>
        <taxon>Bacteria</taxon>
        <taxon>Pseudomonadati</taxon>
        <taxon>Pseudomonadota</taxon>
        <taxon>Betaproteobacteria</taxon>
        <taxon>Burkholderiales</taxon>
        <taxon>Burkholderiaceae</taxon>
        <taxon>Quisquiliibacterium</taxon>
    </lineage>
</organism>
<dbReference type="Gene3D" id="1.10.357.10">
    <property type="entry name" value="Tetracycline Repressor, domain 2"/>
    <property type="match status" value="1"/>
</dbReference>
<dbReference type="InterPro" id="IPR036271">
    <property type="entry name" value="Tet_transcr_reg_TetR-rel_C_sf"/>
</dbReference>
<proteinExistence type="predicted"/>
<dbReference type="InterPro" id="IPR001647">
    <property type="entry name" value="HTH_TetR"/>
</dbReference>
<dbReference type="GO" id="GO:0000976">
    <property type="term" value="F:transcription cis-regulatory region binding"/>
    <property type="evidence" value="ECO:0007669"/>
    <property type="project" value="TreeGrafter"/>
</dbReference>
<dbReference type="AlphaFoldDB" id="A0A7W8HKW1"/>
<evidence type="ECO:0000256" key="1">
    <source>
        <dbReference type="ARBA" id="ARBA00023015"/>
    </source>
</evidence>
<dbReference type="PANTHER" id="PTHR30055">
    <property type="entry name" value="HTH-TYPE TRANSCRIPTIONAL REGULATOR RUTR"/>
    <property type="match status" value="1"/>
</dbReference>
<dbReference type="InterPro" id="IPR009057">
    <property type="entry name" value="Homeodomain-like_sf"/>
</dbReference>
<keyword evidence="3" id="KW-0804">Transcription</keyword>
<comment type="caution">
    <text evidence="5">The sequence shown here is derived from an EMBL/GenBank/DDBJ whole genome shotgun (WGS) entry which is preliminary data.</text>
</comment>
<gene>
    <name evidence="5" type="ORF">HNQ70_003319</name>
</gene>
<accession>A0A7W8HKW1</accession>
<evidence type="ECO:0000313" key="6">
    <source>
        <dbReference type="Proteomes" id="UP000532440"/>
    </source>
</evidence>
<dbReference type="SUPFAM" id="SSF48498">
    <property type="entry name" value="Tetracyclin repressor-like, C-terminal domain"/>
    <property type="match status" value="1"/>
</dbReference>
<feature type="domain" description="HTH tetR-type" evidence="4">
    <location>
        <begin position="19"/>
        <end position="63"/>
    </location>
</feature>
<keyword evidence="1" id="KW-0805">Transcription regulation</keyword>
<dbReference type="SUPFAM" id="SSF46689">
    <property type="entry name" value="Homeodomain-like"/>
    <property type="match status" value="1"/>
</dbReference>
<dbReference type="Proteomes" id="UP000532440">
    <property type="component" value="Unassembled WGS sequence"/>
</dbReference>
<evidence type="ECO:0000313" key="5">
    <source>
        <dbReference type="EMBL" id="MBB5273291.1"/>
    </source>
</evidence>
<evidence type="ECO:0000256" key="2">
    <source>
        <dbReference type="ARBA" id="ARBA00023125"/>
    </source>
</evidence>
<protein>
    <submittedName>
        <fullName evidence="5">AcrR family transcriptional regulator</fullName>
    </submittedName>
</protein>
<name>A0A7W8HKW1_9BURK</name>
<dbReference type="EMBL" id="JACHGB010000006">
    <property type="protein sequence ID" value="MBB5273291.1"/>
    <property type="molecule type" value="Genomic_DNA"/>
</dbReference>
<evidence type="ECO:0000259" key="4">
    <source>
        <dbReference type="Pfam" id="PF00440"/>
    </source>
</evidence>
<dbReference type="PANTHER" id="PTHR30055:SF234">
    <property type="entry name" value="HTH-TYPE TRANSCRIPTIONAL REGULATOR BETI"/>
    <property type="match status" value="1"/>
</dbReference>
<keyword evidence="6" id="KW-1185">Reference proteome</keyword>
<dbReference type="InterPro" id="IPR050109">
    <property type="entry name" value="HTH-type_TetR-like_transc_reg"/>
</dbReference>
<evidence type="ECO:0000256" key="3">
    <source>
        <dbReference type="ARBA" id="ARBA00023163"/>
    </source>
</evidence>